<dbReference type="InterPro" id="IPR014729">
    <property type="entry name" value="Rossmann-like_a/b/a_fold"/>
</dbReference>
<evidence type="ECO:0000259" key="2">
    <source>
        <dbReference type="Pfam" id="PF00733"/>
    </source>
</evidence>
<dbReference type="NCBIfam" id="TIGR00268">
    <property type="entry name" value="ATP-dependent sacrificial sulfur transferase LarE"/>
    <property type="match status" value="1"/>
</dbReference>
<dbReference type="Proteomes" id="UP000237797">
    <property type="component" value="Unassembled WGS sequence"/>
</dbReference>
<evidence type="ECO:0000256" key="1">
    <source>
        <dbReference type="PIRSR" id="PIRSR006661-1"/>
    </source>
</evidence>
<feature type="active site" description="Nucleophile and sulfur donor" evidence="1">
    <location>
        <position position="208"/>
    </location>
</feature>
<dbReference type="Pfam" id="PF00733">
    <property type="entry name" value="Asn_synthase"/>
    <property type="match status" value="1"/>
</dbReference>
<gene>
    <name evidence="3" type="ORF">CLV97_11266</name>
</gene>
<reference evidence="3 4" key="1">
    <citation type="submission" date="2018-03" db="EMBL/GenBank/DDBJ databases">
        <title>Genomic Encyclopedia of Archaeal and Bacterial Type Strains, Phase II (KMG-II): from individual species to whole genera.</title>
        <authorList>
            <person name="Goeker M."/>
        </authorList>
    </citation>
    <scope>NUCLEOTIDE SEQUENCE [LARGE SCALE GENOMIC DNA]</scope>
    <source>
        <strain evidence="3 4">DSM 44946</strain>
    </source>
</reference>
<dbReference type="InterPro" id="IPR052188">
    <property type="entry name" value="Ni-pincer_cofactor_biosynth"/>
</dbReference>
<dbReference type="InterPro" id="IPR005232">
    <property type="entry name" value="LarE"/>
</dbReference>
<dbReference type="CDD" id="cd01990">
    <property type="entry name" value="LarE-like"/>
    <property type="match status" value="1"/>
</dbReference>
<dbReference type="EMBL" id="PVNE01000012">
    <property type="protein sequence ID" value="PRX40588.1"/>
    <property type="molecule type" value="Genomic_DNA"/>
</dbReference>
<accession>A0A2T0LEN5</accession>
<dbReference type="PIRSF" id="PIRSF006661">
    <property type="entry name" value="PP-lp_UCP006661"/>
    <property type="match status" value="1"/>
</dbReference>
<name>A0A2T0LEN5_9BACL</name>
<proteinExistence type="predicted"/>
<dbReference type="InterPro" id="IPR001962">
    <property type="entry name" value="Asn_synthase"/>
</dbReference>
<dbReference type="PANTHER" id="PTHR43169">
    <property type="entry name" value="EXSB FAMILY PROTEIN"/>
    <property type="match status" value="1"/>
</dbReference>
<dbReference type="GO" id="GO:0016783">
    <property type="term" value="F:sulfurtransferase activity"/>
    <property type="evidence" value="ECO:0007669"/>
    <property type="project" value="InterPro"/>
</dbReference>
<comment type="caution">
    <text evidence="3">The sequence shown here is derived from an EMBL/GenBank/DDBJ whole genome shotgun (WGS) entry which is preliminary data.</text>
</comment>
<sequence length="302" mass="34286">MGRGAAFRCNETKRYMAGYRWVDLGKAAQGEDGMDLQEKNRRLGEILREMGKVLVAFSGGIDSTFVLARARQELGDNVLAVTAASETFPRRELRQAEELARRLGVRHEVIRIEELSRPEFVANHPDRCYHCKAGLYLQLVQLAKERGIRWVLDGANMDDLGDFRPGRRAAKEFGIRSVLQEAGLYKRELRQLARGMGLPNWDKPSFACLSSRIPYGSPITLEKVKQLDRGEEALHRLGFRQVRIRHHGAIARIEVPREDFARVLDRADHIAEVLKRLGFTYVTLDLQGYRSGSMNETLKGAL</sequence>
<organism evidence="3 4">
    <name type="scientific">Planifilum fimeticola</name>
    <dbReference type="NCBI Taxonomy" id="201975"/>
    <lineage>
        <taxon>Bacteria</taxon>
        <taxon>Bacillati</taxon>
        <taxon>Bacillota</taxon>
        <taxon>Bacilli</taxon>
        <taxon>Bacillales</taxon>
        <taxon>Thermoactinomycetaceae</taxon>
        <taxon>Planifilum</taxon>
    </lineage>
</organism>
<dbReference type="SUPFAM" id="SSF52402">
    <property type="entry name" value="Adenine nucleotide alpha hydrolases-like"/>
    <property type="match status" value="1"/>
</dbReference>
<feature type="domain" description="Asparagine synthetase" evidence="2">
    <location>
        <begin position="49"/>
        <end position="155"/>
    </location>
</feature>
<protein>
    <recommendedName>
        <fullName evidence="2">Asparagine synthetase domain-containing protein</fullName>
    </recommendedName>
</protein>
<dbReference type="Gene3D" id="3.40.50.620">
    <property type="entry name" value="HUPs"/>
    <property type="match status" value="1"/>
</dbReference>
<evidence type="ECO:0000313" key="4">
    <source>
        <dbReference type="Proteomes" id="UP000237797"/>
    </source>
</evidence>
<dbReference type="AlphaFoldDB" id="A0A2T0LEN5"/>
<keyword evidence="4" id="KW-1185">Reference proteome</keyword>
<dbReference type="GO" id="GO:0004066">
    <property type="term" value="F:asparagine synthase (glutamine-hydrolyzing) activity"/>
    <property type="evidence" value="ECO:0007669"/>
    <property type="project" value="InterPro"/>
</dbReference>
<dbReference type="PANTHER" id="PTHR43169:SF2">
    <property type="entry name" value="NAD_GMP SYNTHASE DOMAIN-CONTAINING PROTEIN"/>
    <property type="match status" value="1"/>
</dbReference>
<evidence type="ECO:0000313" key="3">
    <source>
        <dbReference type="EMBL" id="PRX40588.1"/>
    </source>
</evidence>
<dbReference type="GO" id="GO:0006529">
    <property type="term" value="P:asparagine biosynthetic process"/>
    <property type="evidence" value="ECO:0007669"/>
    <property type="project" value="InterPro"/>
</dbReference>